<comment type="catalytic activity">
    <reaction evidence="18 19">
        <text>alpha-ribazole 5'-phosphate + adenosylcob(III)inamide-GDP = adenosylcob(III)alamin 5'-phosphate + GMP + H(+)</text>
        <dbReference type="Rhea" id="RHEA:23560"/>
        <dbReference type="ChEBI" id="CHEBI:15378"/>
        <dbReference type="ChEBI" id="CHEBI:57918"/>
        <dbReference type="ChEBI" id="CHEBI:58115"/>
        <dbReference type="ChEBI" id="CHEBI:60487"/>
        <dbReference type="ChEBI" id="CHEBI:60493"/>
        <dbReference type="EC" id="2.7.8.26"/>
    </reaction>
</comment>
<evidence type="ECO:0000256" key="7">
    <source>
        <dbReference type="ARBA" id="ARBA00022475"/>
    </source>
</evidence>
<dbReference type="GO" id="GO:0005886">
    <property type="term" value="C:plasma membrane"/>
    <property type="evidence" value="ECO:0007669"/>
    <property type="project" value="UniProtKB-SubCell"/>
</dbReference>
<evidence type="ECO:0000256" key="8">
    <source>
        <dbReference type="ARBA" id="ARBA00022573"/>
    </source>
</evidence>
<comment type="subcellular location">
    <subcellularLocation>
        <location evidence="2 19">Cell membrane</location>
        <topology evidence="2 19">Multi-pass membrane protein</topology>
    </subcellularLocation>
</comment>
<dbReference type="PANTHER" id="PTHR34148:SF1">
    <property type="entry name" value="ADENOSYLCOBINAMIDE-GDP RIBAZOLETRANSFERASE"/>
    <property type="match status" value="1"/>
</dbReference>
<dbReference type="EMBL" id="FNWV01000006">
    <property type="protein sequence ID" value="SEH66467.1"/>
    <property type="molecule type" value="Genomic_DNA"/>
</dbReference>
<dbReference type="GO" id="GO:0051073">
    <property type="term" value="F:adenosylcobinamide-GDP ribazoletransferase activity"/>
    <property type="evidence" value="ECO:0007669"/>
    <property type="project" value="UniProtKB-UniRule"/>
</dbReference>
<dbReference type="GO" id="GO:0009236">
    <property type="term" value="P:cobalamin biosynthetic process"/>
    <property type="evidence" value="ECO:0007669"/>
    <property type="project" value="UniProtKB-UniRule"/>
</dbReference>
<comment type="similarity">
    <text evidence="4 19">Belongs to the CobS family.</text>
</comment>
<comment type="cofactor">
    <cofactor evidence="1 19">
        <name>Mg(2+)</name>
        <dbReference type="ChEBI" id="CHEBI:18420"/>
    </cofactor>
</comment>
<keyword evidence="9 19" id="KW-0808">Transferase</keyword>
<evidence type="ECO:0000256" key="6">
    <source>
        <dbReference type="ARBA" id="ARBA00015850"/>
    </source>
</evidence>
<keyword evidence="10 19" id="KW-0812">Transmembrane</keyword>
<name>A0A1H6JVS3_RUMFL</name>
<evidence type="ECO:0000256" key="19">
    <source>
        <dbReference type="HAMAP-Rule" id="MF_00719"/>
    </source>
</evidence>
<keyword evidence="13 19" id="KW-0472">Membrane</keyword>
<evidence type="ECO:0000256" key="13">
    <source>
        <dbReference type="ARBA" id="ARBA00023136"/>
    </source>
</evidence>
<evidence type="ECO:0000256" key="10">
    <source>
        <dbReference type="ARBA" id="ARBA00022692"/>
    </source>
</evidence>
<proteinExistence type="inferred from homology"/>
<dbReference type="UniPathway" id="UPA00148">
    <property type="reaction ID" value="UER00238"/>
</dbReference>
<dbReference type="Pfam" id="PF02654">
    <property type="entry name" value="CobS"/>
    <property type="match status" value="1"/>
</dbReference>
<evidence type="ECO:0000256" key="11">
    <source>
        <dbReference type="ARBA" id="ARBA00022842"/>
    </source>
</evidence>
<dbReference type="Proteomes" id="UP000183190">
    <property type="component" value="Unassembled WGS sequence"/>
</dbReference>
<accession>A0A1H6JVS3</accession>
<feature type="transmembrane region" description="Helical" evidence="19">
    <location>
        <begin position="183"/>
        <end position="201"/>
    </location>
</feature>
<evidence type="ECO:0000313" key="20">
    <source>
        <dbReference type="EMBL" id="SEH66467.1"/>
    </source>
</evidence>
<feature type="transmembrane region" description="Helical" evidence="19">
    <location>
        <begin position="12"/>
        <end position="32"/>
    </location>
</feature>
<feature type="transmembrane region" description="Helical" evidence="19">
    <location>
        <begin position="213"/>
        <end position="236"/>
    </location>
</feature>
<keyword evidence="11 19" id="KW-0460">Magnesium</keyword>
<dbReference type="AlphaFoldDB" id="A0A1H6JVS3"/>
<evidence type="ECO:0000256" key="16">
    <source>
        <dbReference type="ARBA" id="ARBA00032853"/>
    </source>
</evidence>
<feature type="transmembrane region" description="Helical" evidence="19">
    <location>
        <begin position="160"/>
        <end position="177"/>
    </location>
</feature>
<evidence type="ECO:0000256" key="4">
    <source>
        <dbReference type="ARBA" id="ARBA00010561"/>
    </source>
</evidence>
<dbReference type="HAMAP" id="MF_00719">
    <property type="entry name" value="CobS"/>
    <property type="match status" value="1"/>
</dbReference>
<keyword evidence="12 19" id="KW-1133">Transmembrane helix</keyword>
<evidence type="ECO:0000256" key="15">
    <source>
        <dbReference type="ARBA" id="ARBA00032605"/>
    </source>
</evidence>
<sequence length="239" mass="26137">MPMVEWNEKNRRYSLCFFPVIGAVIGVLTVLWQMLCEEVDFGNFMYGAVVMLINLLVTGGIHLDGFCDTCDARASWGDKEKKLAILKDSHIGAFAAIKLGVYLIVFTAALSELFCFEGAVIIGLGYVLSRSLSGLTAMTFKAAKKEGTLQSFTEPAHKKISVCVLSLFAVFTCAAMMCFDLTTGLTVSAAALLTVVYYRYISYKEFGGITGDLAGWFLQMCELVIALTAAVVFRLMEVV</sequence>
<gene>
    <name evidence="19" type="primary">cobS</name>
    <name evidence="20" type="ORF">SAMN02910265_02039</name>
</gene>
<evidence type="ECO:0000256" key="17">
    <source>
        <dbReference type="ARBA" id="ARBA00048623"/>
    </source>
</evidence>
<keyword evidence="8 19" id="KW-0169">Cobalamin biosynthesis</keyword>
<evidence type="ECO:0000256" key="1">
    <source>
        <dbReference type="ARBA" id="ARBA00001946"/>
    </source>
</evidence>
<dbReference type="EC" id="2.7.8.26" evidence="5 19"/>
<feature type="transmembrane region" description="Helical" evidence="19">
    <location>
        <begin position="91"/>
        <end position="110"/>
    </location>
</feature>
<dbReference type="InterPro" id="IPR003805">
    <property type="entry name" value="CobS"/>
</dbReference>
<evidence type="ECO:0000256" key="3">
    <source>
        <dbReference type="ARBA" id="ARBA00004663"/>
    </source>
</evidence>
<feature type="transmembrane region" description="Helical" evidence="19">
    <location>
        <begin position="116"/>
        <end position="140"/>
    </location>
</feature>
<evidence type="ECO:0000313" key="21">
    <source>
        <dbReference type="Proteomes" id="UP000183190"/>
    </source>
</evidence>
<comment type="catalytic activity">
    <reaction evidence="17 19">
        <text>alpha-ribazole + adenosylcob(III)inamide-GDP = adenosylcob(III)alamin + GMP + H(+)</text>
        <dbReference type="Rhea" id="RHEA:16049"/>
        <dbReference type="ChEBI" id="CHEBI:10329"/>
        <dbReference type="ChEBI" id="CHEBI:15378"/>
        <dbReference type="ChEBI" id="CHEBI:18408"/>
        <dbReference type="ChEBI" id="CHEBI:58115"/>
        <dbReference type="ChEBI" id="CHEBI:60487"/>
        <dbReference type="EC" id="2.7.8.26"/>
    </reaction>
</comment>
<protein>
    <recommendedName>
        <fullName evidence="6 19">Adenosylcobinamide-GDP ribazoletransferase</fullName>
        <ecNumber evidence="5 19">2.7.8.26</ecNumber>
    </recommendedName>
    <alternativeName>
        <fullName evidence="16 19">Cobalamin synthase</fullName>
    </alternativeName>
    <alternativeName>
        <fullName evidence="15 19">Cobalamin-5'-phosphate synthase</fullName>
    </alternativeName>
</protein>
<feature type="transmembrane region" description="Helical" evidence="19">
    <location>
        <begin position="44"/>
        <end position="63"/>
    </location>
</feature>
<evidence type="ECO:0000256" key="9">
    <source>
        <dbReference type="ARBA" id="ARBA00022679"/>
    </source>
</evidence>
<evidence type="ECO:0000256" key="14">
    <source>
        <dbReference type="ARBA" id="ARBA00025228"/>
    </source>
</evidence>
<reference evidence="20 21" key="1">
    <citation type="submission" date="2016-10" db="EMBL/GenBank/DDBJ databases">
        <authorList>
            <person name="de Groot N.N."/>
        </authorList>
    </citation>
    <scope>NUCLEOTIDE SEQUENCE [LARGE SCALE GENOMIC DNA]</scope>
    <source>
        <strain evidence="20 21">YAD2003</strain>
    </source>
</reference>
<evidence type="ECO:0000256" key="5">
    <source>
        <dbReference type="ARBA" id="ARBA00013200"/>
    </source>
</evidence>
<dbReference type="PANTHER" id="PTHR34148">
    <property type="entry name" value="ADENOSYLCOBINAMIDE-GDP RIBAZOLETRANSFERASE"/>
    <property type="match status" value="1"/>
</dbReference>
<evidence type="ECO:0000256" key="2">
    <source>
        <dbReference type="ARBA" id="ARBA00004651"/>
    </source>
</evidence>
<comment type="pathway">
    <text evidence="3 19">Cofactor biosynthesis; adenosylcobalamin biosynthesis; adenosylcobalamin from cob(II)yrinate a,c-diamide: step 7/7.</text>
</comment>
<organism evidence="20 21">
    <name type="scientific">Ruminococcus flavefaciens</name>
    <dbReference type="NCBI Taxonomy" id="1265"/>
    <lineage>
        <taxon>Bacteria</taxon>
        <taxon>Bacillati</taxon>
        <taxon>Bacillota</taxon>
        <taxon>Clostridia</taxon>
        <taxon>Eubacteriales</taxon>
        <taxon>Oscillospiraceae</taxon>
        <taxon>Ruminococcus</taxon>
    </lineage>
</organism>
<comment type="function">
    <text evidence="14 19">Joins adenosylcobinamide-GDP and alpha-ribazole to generate adenosylcobalamin (Ado-cobalamin). Also synthesizes adenosylcobalamin 5'-phosphate from adenosylcobinamide-GDP and alpha-ribazole 5'-phosphate.</text>
</comment>
<evidence type="ECO:0000256" key="18">
    <source>
        <dbReference type="ARBA" id="ARBA00049504"/>
    </source>
</evidence>
<evidence type="ECO:0000256" key="12">
    <source>
        <dbReference type="ARBA" id="ARBA00022989"/>
    </source>
</evidence>
<dbReference type="GO" id="GO:0008818">
    <property type="term" value="F:cobalamin 5'-phosphate synthase activity"/>
    <property type="evidence" value="ECO:0007669"/>
    <property type="project" value="UniProtKB-UniRule"/>
</dbReference>
<keyword evidence="7 19" id="KW-1003">Cell membrane</keyword>